<dbReference type="EMBL" id="JPHZ01000037">
    <property type="protein sequence ID" value="KLT83886.1"/>
    <property type="molecule type" value="Genomic_DNA"/>
</dbReference>
<evidence type="ECO:0000313" key="1">
    <source>
        <dbReference type="EMBL" id="KLT83886.1"/>
    </source>
</evidence>
<comment type="caution">
    <text evidence="1">The sequence shown here is derived from an EMBL/GenBank/DDBJ whole genome shotgun (WGS) entry which is preliminary data.</text>
</comment>
<proteinExistence type="predicted"/>
<gene>
    <name evidence="1" type="ORF">T630_1962</name>
</gene>
<evidence type="ECO:0000313" key="2">
    <source>
        <dbReference type="Proteomes" id="UP000036122"/>
    </source>
</evidence>
<accession>A0A0J0ZNK9</accession>
<dbReference type="Proteomes" id="UP000036122">
    <property type="component" value="Unassembled WGS sequence"/>
</dbReference>
<protein>
    <submittedName>
        <fullName evidence="1">Uncharacterized protein</fullName>
    </submittedName>
</protein>
<name>A0A0J0ZNK9_ACIBA</name>
<organism evidence="1 2">
    <name type="scientific">Acinetobacter baumannii MRSN 3527</name>
    <dbReference type="NCBI Taxonomy" id="1409923"/>
    <lineage>
        <taxon>Bacteria</taxon>
        <taxon>Pseudomonadati</taxon>
        <taxon>Pseudomonadota</taxon>
        <taxon>Gammaproteobacteria</taxon>
        <taxon>Moraxellales</taxon>
        <taxon>Moraxellaceae</taxon>
        <taxon>Acinetobacter</taxon>
        <taxon>Acinetobacter calcoaceticus/baumannii complex</taxon>
    </lineage>
</organism>
<dbReference type="AlphaFoldDB" id="A0A0J0ZNK9"/>
<reference evidence="1 2" key="1">
    <citation type="submission" date="2014-07" db="EMBL/GenBank/DDBJ databases">
        <authorList>
            <person name="Harkins D.M."/>
            <person name="Lesho E."/>
            <person name="Waterman P.E."/>
            <person name="Chan A."/>
            <person name="Fouts D.E."/>
        </authorList>
    </citation>
    <scope>NUCLEOTIDE SEQUENCE [LARGE SCALE GENOMIC DNA]</scope>
    <source>
        <strain evidence="1 2">MRSN 3527</strain>
    </source>
</reference>
<sequence>MIAVRLFQALTRYYLKLRQLKLEMCWAQSLGLCYAFFSPKKASSFLYLIYIQQKFNL</sequence>